<keyword evidence="4 7" id="KW-0067">ATP-binding</keyword>
<comment type="caution">
    <text evidence="7">The sequence shown here is derived from an EMBL/GenBank/DDBJ whole genome shotgun (WGS) entry which is preliminary data.</text>
</comment>
<dbReference type="GO" id="GO:0098796">
    <property type="term" value="C:membrane protein complex"/>
    <property type="evidence" value="ECO:0007669"/>
    <property type="project" value="UniProtKB-ARBA"/>
</dbReference>
<keyword evidence="3" id="KW-0547">Nucleotide-binding</keyword>
<dbReference type="InterPro" id="IPR003439">
    <property type="entry name" value="ABC_transporter-like_ATP-bd"/>
</dbReference>
<evidence type="ECO:0000256" key="4">
    <source>
        <dbReference type="ARBA" id="ARBA00022840"/>
    </source>
</evidence>
<dbReference type="GO" id="GO:0016887">
    <property type="term" value="F:ATP hydrolysis activity"/>
    <property type="evidence" value="ECO:0007669"/>
    <property type="project" value="InterPro"/>
</dbReference>
<dbReference type="AlphaFoldDB" id="A0AA43UC47"/>
<dbReference type="InterPro" id="IPR017871">
    <property type="entry name" value="ABC_transporter-like_CS"/>
</dbReference>
<comment type="similarity">
    <text evidence="1">Belongs to the ABC transporter superfamily.</text>
</comment>
<dbReference type="SMART" id="SM00382">
    <property type="entry name" value="AAA"/>
    <property type="match status" value="1"/>
</dbReference>
<reference evidence="7" key="1">
    <citation type="submission" date="2023-07" db="EMBL/GenBank/DDBJ databases">
        <title>Between Cages and Wild: Unraveling the Impact of Captivity on Animal Microbiomes and Antimicrobial Resistance.</title>
        <authorList>
            <person name="Schmartz G.P."/>
            <person name="Rehner J."/>
            <person name="Schuff M.J."/>
            <person name="Becker S.L."/>
            <person name="Kravczyk M."/>
            <person name="Gurevich A."/>
            <person name="Francke R."/>
            <person name="Mueller R."/>
            <person name="Keller V."/>
            <person name="Keller A."/>
        </authorList>
    </citation>
    <scope>NUCLEOTIDE SEQUENCE</scope>
    <source>
        <strain evidence="7">S39M_St_73</strain>
    </source>
</reference>
<evidence type="ECO:0000256" key="5">
    <source>
        <dbReference type="ARBA" id="ARBA00022970"/>
    </source>
</evidence>
<dbReference type="PROSITE" id="PS00211">
    <property type="entry name" value="ABC_TRANSPORTER_1"/>
    <property type="match status" value="1"/>
</dbReference>
<proteinExistence type="inferred from homology"/>
<sequence length="230" mass="25435">MELKHVSKYYGEGKNKTAANKDMNFEIEEKEFTVIVGPSGAGKSTVLNLLGGMDSPDEGEIIIDGKNIATYKPKELTKYRREDVGFIFQNYNLIPNLSAKENVEMATEIANNPLNPVEILESVGLGHRLDNFPAQLSGGEQQRVAIARAIATQPKLLLCDEPTGALDYETGKRVLSELHAAIKNYNATVIVITHNRAIADMADRIIDIQDASVRNMEVNPQPSPIEEIEW</sequence>
<dbReference type="FunFam" id="3.40.50.300:FF:000032">
    <property type="entry name" value="Export ABC transporter ATP-binding protein"/>
    <property type="match status" value="1"/>
</dbReference>
<gene>
    <name evidence="7" type="ORF">Q4F26_02805</name>
</gene>
<dbReference type="EMBL" id="JAUNQW010000007">
    <property type="protein sequence ID" value="MDO5457249.1"/>
    <property type="molecule type" value="Genomic_DNA"/>
</dbReference>
<dbReference type="Pfam" id="PF00005">
    <property type="entry name" value="ABC_tran"/>
    <property type="match status" value="1"/>
</dbReference>
<dbReference type="PROSITE" id="PS50893">
    <property type="entry name" value="ABC_TRANSPORTER_2"/>
    <property type="match status" value="1"/>
</dbReference>
<organism evidence="7 8">
    <name type="scientific">Atopococcus tabaci</name>
    <dbReference type="NCBI Taxonomy" id="269774"/>
    <lineage>
        <taxon>Bacteria</taxon>
        <taxon>Bacillati</taxon>
        <taxon>Bacillota</taxon>
        <taxon>Bacilli</taxon>
        <taxon>Lactobacillales</taxon>
        <taxon>Carnobacteriaceae</taxon>
        <taxon>Atopococcus</taxon>
    </lineage>
</organism>
<protein>
    <submittedName>
        <fullName evidence="7">ABC transporter ATP-binding protein</fullName>
    </submittedName>
</protein>
<dbReference type="InterPro" id="IPR003593">
    <property type="entry name" value="AAA+_ATPase"/>
</dbReference>
<dbReference type="GO" id="GO:0006865">
    <property type="term" value="P:amino acid transport"/>
    <property type="evidence" value="ECO:0007669"/>
    <property type="project" value="UniProtKB-KW"/>
</dbReference>
<keyword evidence="5" id="KW-0029">Amino-acid transport</keyword>
<dbReference type="GO" id="GO:0005524">
    <property type="term" value="F:ATP binding"/>
    <property type="evidence" value="ECO:0007669"/>
    <property type="project" value="UniProtKB-KW"/>
</dbReference>
<evidence type="ECO:0000256" key="2">
    <source>
        <dbReference type="ARBA" id="ARBA00022448"/>
    </source>
</evidence>
<dbReference type="Proteomes" id="UP001171751">
    <property type="component" value="Unassembled WGS sequence"/>
</dbReference>
<name>A0AA43UC47_9LACT</name>
<dbReference type="CDD" id="cd03255">
    <property type="entry name" value="ABC_MJ0796_LolCDE_FtsE"/>
    <property type="match status" value="1"/>
</dbReference>
<dbReference type="GO" id="GO:0022857">
    <property type="term" value="F:transmembrane transporter activity"/>
    <property type="evidence" value="ECO:0007669"/>
    <property type="project" value="UniProtKB-ARBA"/>
</dbReference>
<dbReference type="SUPFAM" id="SSF52540">
    <property type="entry name" value="P-loop containing nucleoside triphosphate hydrolases"/>
    <property type="match status" value="1"/>
</dbReference>
<evidence type="ECO:0000313" key="7">
    <source>
        <dbReference type="EMBL" id="MDO5457249.1"/>
    </source>
</evidence>
<dbReference type="PANTHER" id="PTHR42798">
    <property type="entry name" value="LIPOPROTEIN-RELEASING SYSTEM ATP-BINDING PROTEIN LOLD"/>
    <property type="match status" value="1"/>
</dbReference>
<keyword evidence="2" id="KW-0813">Transport</keyword>
<dbReference type="InterPro" id="IPR017911">
    <property type="entry name" value="MacB-like_ATP-bd"/>
</dbReference>
<evidence type="ECO:0000256" key="1">
    <source>
        <dbReference type="ARBA" id="ARBA00005417"/>
    </source>
</evidence>
<dbReference type="Gene3D" id="3.40.50.300">
    <property type="entry name" value="P-loop containing nucleotide triphosphate hydrolases"/>
    <property type="match status" value="1"/>
</dbReference>
<evidence type="ECO:0000259" key="6">
    <source>
        <dbReference type="PROSITE" id="PS50893"/>
    </source>
</evidence>
<evidence type="ECO:0000313" key="8">
    <source>
        <dbReference type="Proteomes" id="UP001171751"/>
    </source>
</evidence>
<feature type="domain" description="ABC transporter" evidence="6">
    <location>
        <begin position="1"/>
        <end position="230"/>
    </location>
</feature>
<evidence type="ECO:0000256" key="3">
    <source>
        <dbReference type="ARBA" id="ARBA00022741"/>
    </source>
</evidence>
<dbReference type="PANTHER" id="PTHR42798:SF2">
    <property type="entry name" value="ABC TRANSPORTER ATP-BINDING PROTEIN MG467-RELATED"/>
    <property type="match status" value="1"/>
</dbReference>
<dbReference type="InterPro" id="IPR027417">
    <property type="entry name" value="P-loop_NTPase"/>
</dbReference>
<keyword evidence="8" id="KW-1185">Reference proteome</keyword>
<accession>A0AA43UC47</accession>